<gene>
    <name evidence="2" type="ORF">SAMN05216574_11286</name>
</gene>
<dbReference type="Pfam" id="PF10604">
    <property type="entry name" value="Polyketide_cyc2"/>
    <property type="match status" value="1"/>
</dbReference>
<keyword evidence="1" id="KW-0812">Transmembrane</keyword>
<dbReference type="AlphaFoldDB" id="A0A1I2I5M0"/>
<accession>A0A1I2I5M0</accession>
<keyword evidence="3" id="KW-1185">Reference proteome</keyword>
<dbReference type="RefSeq" id="WP_092200735.1">
    <property type="nucleotide sequence ID" value="NZ_FOND01000012.1"/>
</dbReference>
<organism evidence="2 3">
    <name type="scientific">Blastococcus tunisiensis</name>
    <dbReference type="NCBI Taxonomy" id="1798228"/>
    <lineage>
        <taxon>Bacteria</taxon>
        <taxon>Bacillati</taxon>
        <taxon>Actinomycetota</taxon>
        <taxon>Actinomycetes</taxon>
        <taxon>Geodermatophilales</taxon>
        <taxon>Geodermatophilaceae</taxon>
        <taxon>Blastococcus</taxon>
    </lineage>
</organism>
<protein>
    <submittedName>
        <fullName evidence="2">Polyketide cyclase / dehydrase and lipid transport</fullName>
    </submittedName>
</protein>
<dbReference type="InterPro" id="IPR023393">
    <property type="entry name" value="START-like_dom_sf"/>
</dbReference>
<dbReference type="OrthoDB" id="4823586at2"/>
<proteinExistence type="predicted"/>
<dbReference type="STRING" id="1798228.SAMN05216574_11286"/>
<evidence type="ECO:0000313" key="3">
    <source>
        <dbReference type="Proteomes" id="UP000198589"/>
    </source>
</evidence>
<evidence type="ECO:0000313" key="2">
    <source>
        <dbReference type="EMBL" id="SFF36913.1"/>
    </source>
</evidence>
<feature type="transmembrane region" description="Helical" evidence="1">
    <location>
        <begin position="117"/>
        <end position="136"/>
    </location>
</feature>
<reference evidence="3" key="1">
    <citation type="submission" date="2016-10" db="EMBL/GenBank/DDBJ databases">
        <authorList>
            <person name="Varghese N."/>
            <person name="Submissions S."/>
        </authorList>
    </citation>
    <scope>NUCLEOTIDE SEQUENCE [LARGE SCALE GENOMIC DNA]</scope>
    <source>
        <strain evidence="3">DSM 46838</strain>
    </source>
</reference>
<evidence type="ECO:0000256" key="1">
    <source>
        <dbReference type="SAM" id="Phobius"/>
    </source>
</evidence>
<dbReference type="Proteomes" id="UP000198589">
    <property type="component" value="Unassembled WGS sequence"/>
</dbReference>
<dbReference type="EMBL" id="FOND01000012">
    <property type="protein sequence ID" value="SFF36913.1"/>
    <property type="molecule type" value="Genomic_DNA"/>
</dbReference>
<keyword evidence="1" id="KW-0472">Membrane</keyword>
<keyword evidence="1" id="KW-1133">Transmembrane helix</keyword>
<dbReference type="InterPro" id="IPR019587">
    <property type="entry name" value="Polyketide_cyclase/dehydratase"/>
</dbReference>
<dbReference type="SUPFAM" id="SSF55961">
    <property type="entry name" value="Bet v1-like"/>
    <property type="match status" value="1"/>
</dbReference>
<sequence length="150" mass="16920">MPDLVERIDVDAPPERVWALLTDWERQGEWMLATDVRTVDGPAQRLHGRLAARTGLPLPGGRHVGVLDTMIITKWEPPRLVEVQHTGRLIRGPGTFAIEPRGAHSTFVWSERLYLPYGYLGVVGWFLVRPFALFGIRRSLERFAALAARG</sequence>
<dbReference type="Gene3D" id="3.30.530.20">
    <property type="match status" value="1"/>
</dbReference>
<name>A0A1I2I5M0_9ACTN</name>